<evidence type="ECO:0000256" key="1">
    <source>
        <dbReference type="SAM" id="MobiDB-lite"/>
    </source>
</evidence>
<protein>
    <submittedName>
        <fullName evidence="2">Uncharacterized protein</fullName>
    </submittedName>
</protein>
<gene>
    <name evidence="2" type="ORF">K437DRAFT_128456</name>
</gene>
<feature type="compositionally biased region" description="Low complexity" evidence="1">
    <location>
        <begin position="68"/>
        <end position="82"/>
    </location>
</feature>
<dbReference type="GeneID" id="25261447"/>
<feature type="region of interest" description="Disordered" evidence="1">
    <location>
        <begin position="58"/>
        <end position="88"/>
    </location>
</feature>
<comment type="caution">
    <text evidence="2">The sequence shown here is derived from an EMBL/GenBank/DDBJ whole genome shotgun (WGS) entry which is preliminary data.</text>
</comment>
<keyword evidence="3" id="KW-1185">Reference proteome</keyword>
<name>A0A066W1G1_TILAU</name>
<dbReference type="Proteomes" id="UP000027361">
    <property type="component" value="Unassembled WGS sequence"/>
</dbReference>
<dbReference type="HOGENOM" id="CLU_2005490_0_0_1"/>
<proteinExistence type="predicted"/>
<dbReference type="RefSeq" id="XP_013242956.1">
    <property type="nucleotide sequence ID" value="XM_013387502.1"/>
</dbReference>
<evidence type="ECO:0000313" key="2">
    <source>
        <dbReference type="EMBL" id="KDN44889.1"/>
    </source>
</evidence>
<organism evidence="2 3">
    <name type="scientific">Tilletiaria anomala (strain ATCC 24038 / CBS 436.72 / UBC 951)</name>
    <dbReference type="NCBI Taxonomy" id="1037660"/>
    <lineage>
        <taxon>Eukaryota</taxon>
        <taxon>Fungi</taxon>
        <taxon>Dikarya</taxon>
        <taxon>Basidiomycota</taxon>
        <taxon>Ustilaginomycotina</taxon>
        <taxon>Exobasidiomycetes</taxon>
        <taxon>Georgefischeriales</taxon>
        <taxon>Tilletiariaceae</taxon>
        <taxon>Tilletiaria</taxon>
    </lineage>
</organism>
<accession>A0A066W1G1</accession>
<dbReference type="EMBL" id="JMSN01000047">
    <property type="protein sequence ID" value="KDN44889.1"/>
    <property type="molecule type" value="Genomic_DNA"/>
</dbReference>
<sequence length="124" mass="13895">MYVVYVRVQVCAPFPLPPRAQGAKTRCALRVSQVESRLARFSSLMRTGSSRCCDARWTSAPPTPPALLPLSRSSSGRARAAPCPFAQRRPPKRPYPCFRAPPSVLFVQTRPALCRRRQRPRTMA</sequence>
<evidence type="ECO:0000313" key="3">
    <source>
        <dbReference type="Proteomes" id="UP000027361"/>
    </source>
</evidence>
<reference evidence="2 3" key="1">
    <citation type="submission" date="2014-05" db="EMBL/GenBank/DDBJ databases">
        <title>Draft genome sequence of a rare smut relative, Tilletiaria anomala UBC 951.</title>
        <authorList>
            <consortium name="DOE Joint Genome Institute"/>
            <person name="Toome M."/>
            <person name="Kuo A."/>
            <person name="Henrissat B."/>
            <person name="Lipzen A."/>
            <person name="Tritt A."/>
            <person name="Yoshinaga Y."/>
            <person name="Zane M."/>
            <person name="Barry K."/>
            <person name="Grigoriev I.V."/>
            <person name="Spatafora J.W."/>
            <person name="Aimea M.C."/>
        </authorList>
    </citation>
    <scope>NUCLEOTIDE SEQUENCE [LARGE SCALE GENOMIC DNA]</scope>
    <source>
        <strain evidence="2 3">UBC 951</strain>
    </source>
</reference>
<dbReference type="AlphaFoldDB" id="A0A066W1G1"/>
<dbReference type="InParanoid" id="A0A066W1G1"/>